<organism evidence="2 3">
    <name type="scientific">Dipteronia sinensis</name>
    <dbReference type="NCBI Taxonomy" id="43782"/>
    <lineage>
        <taxon>Eukaryota</taxon>
        <taxon>Viridiplantae</taxon>
        <taxon>Streptophyta</taxon>
        <taxon>Embryophyta</taxon>
        <taxon>Tracheophyta</taxon>
        <taxon>Spermatophyta</taxon>
        <taxon>Magnoliopsida</taxon>
        <taxon>eudicotyledons</taxon>
        <taxon>Gunneridae</taxon>
        <taxon>Pentapetalae</taxon>
        <taxon>rosids</taxon>
        <taxon>malvids</taxon>
        <taxon>Sapindales</taxon>
        <taxon>Sapindaceae</taxon>
        <taxon>Hippocastanoideae</taxon>
        <taxon>Acereae</taxon>
        <taxon>Dipteronia</taxon>
    </lineage>
</organism>
<dbReference type="SUPFAM" id="SSF81383">
    <property type="entry name" value="F-box domain"/>
    <property type="match status" value="1"/>
</dbReference>
<dbReference type="CDD" id="cd22160">
    <property type="entry name" value="F-box_AtFBL13-like"/>
    <property type="match status" value="1"/>
</dbReference>
<accession>A0AAE0ANQ1</accession>
<dbReference type="InterPro" id="IPR050232">
    <property type="entry name" value="FBL13/AtMIF1-like"/>
</dbReference>
<dbReference type="PANTHER" id="PTHR31900:SF34">
    <property type="entry name" value="EMB|CAB62440.1-RELATED"/>
    <property type="match status" value="1"/>
</dbReference>
<protein>
    <recommendedName>
        <fullName evidence="1">F-box domain-containing protein</fullName>
    </recommendedName>
</protein>
<proteinExistence type="predicted"/>
<sequence>MNLIELERGEDIISKLPNHVLGHILSRLDTKDAVKTCVLSSRWKDLWTLIYNLHFKYLENVKDGGSSSFENFVDKVLSRCQSQEIQDFFISFHFSDDTGILSRVAPWICFAIEHKVQNMEINAFYNPPDEEWLPIRLPQSILTCKTLVMLNLSSGDCDFVFDIPDSVVCFPCLKILHFEAHRSNSNLMQKFFRSCPVLEELTIRVDIEYNENVLTFDITVPTLKTLEIHLEPDWKGTRGSIHKFVVRARNLERLYISDDTLASFVINETPYISDASLDGCFNC</sequence>
<dbReference type="InterPro" id="IPR001810">
    <property type="entry name" value="F-box_dom"/>
</dbReference>
<dbReference type="SMART" id="SM00256">
    <property type="entry name" value="FBOX"/>
    <property type="match status" value="1"/>
</dbReference>
<dbReference type="EMBL" id="JANJYJ010000003">
    <property type="protein sequence ID" value="KAK3221501.1"/>
    <property type="molecule type" value="Genomic_DNA"/>
</dbReference>
<dbReference type="Pfam" id="PF00646">
    <property type="entry name" value="F-box"/>
    <property type="match status" value="1"/>
</dbReference>
<comment type="caution">
    <text evidence="2">The sequence shown here is derived from an EMBL/GenBank/DDBJ whole genome shotgun (WGS) entry which is preliminary data.</text>
</comment>
<dbReference type="AlphaFoldDB" id="A0AAE0ANQ1"/>
<dbReference type="PROSITE" id="PS50181">
    <property type="entry name" value="FBOX"/>
    <property type="match status" value="1"/>
</dbReference>
<dbReference type="Pfam" id="PF24758">
    <property type="entry name" value="LRR_At5g56370"/>
    <property type="match status" value="1"/>
</dbReference>
<dbReference type="PANTHER" id="PTHR31900">
    <property type="entry name" value="F-BOX/RNI SUPERFAMILY PROTEIN-RELATED"/>
    <property type="match status" value="1"/>
</dbReference>
<dbReference type="InterPro" id="IPR055411">
    <property type="entry name" value="LRR_FXL15/At3g58940/PEG3-like"/>
</dbReference>
<dbReference type="InterPro" id="IPR053781">
    <property type="entry name" value="F-box_AtFBL13-like"/>
</dbReference>
<reference evidence="2" key="1">
    <citation type="journal article" date="2023" name="Plant J.">
        <title>Genome sequences and population genomics provide insights into the demographic history, inbreeding, and mutation load of two 'living fossil' tree species of Dipteronia.</title>
        <authorList>
            <person name="Feng Y."/>
            <person name="Comes H.P."/>
            <person name="Chen J."/>
            <person name="Zhu S."/>
            <person name="Lu R."/>
            <person name="Zhang X."/>
            <person name="Li P."/>
            <person name="Qiu J."/>
            <person name="Olsen K.M."/>
            <person name="Qiu Y."/>
        </authorList>
    </citation>
    <scope>NUCLEOTIDE SEQUENCE</scope>
    <source>
        <strain evidence="2">NBL</strain>
    </source>
</reference>
<evidence type="ECO:0000313" key="2">
    <source>
        <dbReference type="EMBL" id="KAK3221501.1"/>
    </source>
</evidence>
<dbReference type="InterPro" id="IPR036047">
    <property type="entry name" value="F-box-like_dom_sf"/>
</dbReference>
<dbReference type="Proteomes" id="UP001281410">
    <property type="component" value="Unassembled WGS sequence"/>
</dbReference>
<dbReference type="Gene3D" id="3.80.10.10">
    <property type="entry name" value="Ribonuclease Inhibitor"/>
    <property type="match status" value="1"/>
</dbReference>
<dbReference type="SUPFAM" id="SSF52047">
    <property type="entry name" value="RNI-like"/>
    <property type="match status" value="1"/>
</dbReference>
<dbReference type="Gene3D" id="1.20.1280.50">
    <property type="match status" value="1"/>
</dbReference>
<name>A0AAE0ANQ1_9ROSI</name>
<feature type="domain" description="F-box" evidence="1">
    <location>
        <begin position="10"/>
        <end position="58"/>
    </location>
</feature>
<keyword evidence="3" id="KW-1185">Reference proteome</keyword>
<evidence type="ECO:0000259" key="1">
    <source>
        <dbReference type="PROSITE" id="PS50181"/>
    </source>
</evidence>
<gene>
    <name evidence="2" type="ORF">Dsin_008526</name>
</gene>
<evidence type="ECO:0000313" key="3">
    <source>
        <dbReference type="Proteomes" id="UP001281410"/>
    </source>
</evidence>
<dbReference type="InterPro" id="IPR032675">
    <property type="entry name" value="LRR_dom_sf"/>
</dbReference>